<dbReference type="InterPro" id="IPR036188">
    <property type="entry name" value="FAD/NAD-bd_sf"/>
</dbReference>
<dbReference type="InterPro" id="IPR041854">
    <property type="entry name" value="BFD-like_2Fe2S-bd_dom_sf"/>
</dbReference>
<dbReference type="PRINTS" id="PR00368">
    <property type="entry name" value="FADPNR"/>
</dbReference>
<dbReference type="InterPro" id="IPR023753">
    <property type="entry name" value="FAD/NAD-binding_dom"/>
</dbReference>
<dbReference type="PANTHER" id="PTHR42949">
    <property type="entry name" value="ANAEROBIC GLYCEROL-3-PHOSPHATE DEHYDROGENASE SUBUNIT B"/>
    <property type="match status" value="1"/>
</dbReference>
<proteinExistence type="predicted"/>
<reference evidence="3 4" key="1">
    <citation type="submission" date="2023-06" db="EMBL/GenBank/DDBJ databases">
        <title>Pelomonas sp. APW6 16S ribosomal RNA gene genome sequencing and assembly.</title>
        <authorList>
            <person name="Woo H."/>
        </authorList>
    </citation>
    <scope>NUCLEOTIDE SEQUENCE [LARGE SCALE GENOMIC DNA]</scope>
    <source>
        <strain evidence="3 4">APW6</strain>
    </source>
</reference>
<dbReference type="Proteomes" id="UP001238603">
    <property type="component" value="Unassembled WGS sequence"/>
</dbReference>
<evidence type="ECO:0000256" key="1">
    <source>
        <dbReference type="ARBA" id="ARBA00023002"/>
    </source>
</evidence>
<dbReference type="Gene3D" id="3.50.50.60">
    <property type="entry name" value="FAD/NAD(P)-binding domain"/>
    <property type="match status" value="2"/>
</dbReference>
<dbReference type="Pfam" id="PF07992">
    <property type="entry name" value="Pyr_redox_2"/>
    <property type="match status" value="1"/>
</dbReference>
<sequence>MSALHASHLVVGGGPAGLAAVRTLLQADADVLWIDNQATAGGQIWRGGPQAQDAHARRVAARLPHWLDHPRLRYLPAHMAVGVTPDGGILAQAPAGGPLRALHGEHTLLALGARELHVPVPGWELPGVTGAGGLQALVKGGWPVTGQRVMLAGSGPLLLATAKTLQEAGARLQGIAELHRWQDLALFASRLDASQWRQALALRWQLRGVPYRTGVQVLRVLGQDRVEGVRLGDGEREWDEPCEALGLGFGLIPNSELAAMRGCETGPDGHIRVDAQLRTSVPGVHAAGECTGIGGMRKAWIEGELAALAMLGSPAPSALRRAHGRALRFADRLARHFGPTPAQWARCTPDVRVCRCEGIRLRELQAWPSWREAKLQTRCGMGACQGRICGPITQQLLGWPEAHPQRGVRFPLQPLPIGSLLDAD</sequence>
<organism evidence="3 4">
    <name type="scientific">Roseateles subflavus</name>
    <dbReference type="NCBI Taxonomy" id="3053353"/>
    <lineage>
        <taxon>Bacteria</taxon>
        <taxon>Pseudomonadati</taxon>
        <taxon>Pseudomonadota</taxon>
        <taxon>Betaproteobacteria</taxon>
        <taxon>Burkholderiales</taxon>
        <taxon>Sphaerotilaceae</taxon>
        <taxon>Roseateles</taxon>
    </lineage>
</organism>
<protein>
    <submittedName>
        <fullName evidence="3">FAD-dependent oxidoreductase</fullName>
    </submittedName>
</protein>
<dbReference type="PANTHER" id="PTHR42949:SF3">
    <property type="entry name" value="ANAEROBIC GLYCEROL-3-PHOSPHATE DEHYDROGENASE SUBUNIT B"/>
    <property type="match status" value="1"/>
</dbReference>
<dbReference type="EMBL" id="JASVDS010000003">
    <property type="protein sequence ID" value="MDL5032453.1"/>
    <property type="molecule type" value="Genomic_DNA"/>
</dbReference>
<dbReference type="RefSeq" id="WP_285982557.1">
    <property type="nucleotide sequence ID" value="NZ_JASVDS010000003.1"/>
</dbReference>
<accession>A0ABT7LHV9</accession>
<keyword evidence="1" id="KW-0560">Oxidoreductase</keyword>
<keyword evidence="4" id="KW-1185">Reference proteome</keyword>
<name>A0ABT7LHV9_9BURK</name>
<dbReference type="Gene3D" id="1.10.10.1100">
    <property type="entry name" value="BFD-like [2Fe-2S]-binding domain"/>
    <property type="match status" value="1"/>
</dbReference>
<dbReference type="InterPro" id="IPR051691">
    <property type="entry name" value="Metab_Enz_Cyan_OpOx_G3PDH"/>
</dbReference>
<feature type="domain" description="FAD/NAD(P)-binding" evidence="2">
    <location>
        <begin position="8"/>
        <end position="294"/>
    </location>
</feature>
<dbReference type="PRINTS" id="PR00469">
    <property type="entry name" value="PNDRDTASEII"/>
</dbReference>
<evidence type="ECO:0000259" key="2">
    <source>
        <dbReference type="Pfam" id="PF07992"/>
    </source>
</evidence>
<evidence type="ECO:0000313" key="3">
    <source>
        <dbReference type="EMBL" id="MDL5032453.1"/>
    </source>
</evidence>
<gene>
    <name evidence="3" type="ORF">QRD43_11125</name>
</gene>
<dbReference type="SUPFAM" id="SSF51905">
    <property type="entry name" value="FAD/NAD(P)-binding domain"/>
    <property type="match status" value="1"/>
</dbReference>
<comment type="caution">
    <text evidence="3">The sequence shown here is derived from an EMBL/GenBank/DDBJ whole genome shotgun (WGS) entry which is preliminary data.</text>
</comment>
<evidence type="ECO:0000313" key="4">
    <source>
        <dbReference type="Proteomes" id="UP001238603"/>
    </source>
</evidence>